<protein>
    <submittedName>
        <fullName evidence="8">DUF155-domain-containing protein</fullName>
    </submittedName>
</protein>
<dbReference type="Pfam" id="PF00018">
    <property type="entry name" value="SH3_1"/>
    <property type="match status" value="1"/>
</dbReference>
<gene>
    <name evidence="8" type="ORF">K489DRAFT_410690</name>
</gene>
<dbReference type="AlphaFoldDB" id="A0A6J3M310"/>
<proteinExistence type="inferred from homology"/>
<reference evidence="8" key="2">
    <citation type="submission" date="2020-04" db="EMBL/GenBank/DDBJ databases">
        <authorList>
            <consortium name="NCBI Genome Project"/>
        </authorList>
    </citation>
    <scope>NUCLEOTIDE SEQUENCE</scope>
    <source>
        <strain evidence="8">CBS 342.82</strain>
    </source>
</reference>
<reference evidence="8" key="3">
    <citation type="submission" date="2025-08" db="UniProtKB">
        <authorList>
            <consortium name="RefSeq"/>
        </authorList>
    </citation>
    <scope>IDENTIFICATION</scope>
    <source>
        <strain evidence="8">CBS 342.82</strain>
    </source>
</reference>
<feature type="compositionally biased region" description="Polar residues" evidence="3">
    <location>
        <begin position="794"/>
        <end position="821"/>
    </location>
</feature>
<feature type="compositionally biased region" description="Polar residues" evidence="3">
    <location>
        <begin position="424"/>
        <end position="440"/>
    </location>
</feature>
<dbReference type="InterPro" id="IPR003734">
    <property type="entry name" value="DUF155"/>
</dbReference>
<keyword evidence="2" id="KW-0728">SH3 domain</keyword>
<dbReference type="GeneID" id="54365531"/>
<dbReference type="OrthoDB" id="18302at2759"/>
<dbReference type="Pfam" id="PF02582">
    <property type="entry name" value="DUF155"/>
    <property type="match status" value="1"/>
</dbReference>
<feature type="compositionally biased region" description="Polar residues" evidence="3">
    <location>
        <begin position="544"/>
        <end position="554"/>
    </location>
</feature>
<feature type="compositionally biased region" description="Basic and acidic residues" evidence="3">
    <location>
        <begin position="646"/>
        <end position="658"/>
    </location>
</feature>
<dbReference type="PANTHER" id="PTHR16255">
    <property type="entry name" value="REQUIRED FOR MEIOTIC NUCLEAR DIVISION PROTEIN 1 HOMOLOG"/>
    <property type="match status" value="1"/>
</dbReference>
<dbReference type="InterPro" id="IPR036028">
    <property type="entry name" value="SH3-like_dom_sf"/>
</dbReference>
<feature type="compositionally biased region" description="Pro residues" evidence="3">
    <location>
        <begin position="354"/>
        <end position="364"/>
    </location>
</feature>
<evidence type="ECO:0000259" key="5">
    <source>
        <dbReference type="Pfam" id="PF00018"/>
    </source>
</evidence>
<evidence type="ECO:0000256" key="4">
    <source>
        <dbReference type="SAM" id="Phobius"/>
    </source>
</evidence>
<dbReference type="RefSeq" id="XP_033459411.1">
    <property type="nucleotide sequence ID" value="XM_033607732.1"/>
</dbReference>
<dbReference type="InterPro" id="IPR051624">
    <property type="entry name" value="RMD1/Sad1-interacting"/>
</dbReference>
<dbReference type="CDD" id="cd00174">
    <property type="entry name" value="SH3"/>
    <property type="match status" value="1"/>
</dbReference>
<dbReference type="GO" id="GO:0005739">
    <property type="term" value="C:mitochondrion"/>
    <property type="evidence" value="ECO:0007669"/>
    <property type="project" value="UniProtKB-ARBA"/>
</dbReference>
<reference evidence="8" key="1">
    <citation type="submission" date="2020-01" db="EMBL/GenBank/DDBJ databases">
        <authorList>
            <consortium name="DOE Joint Genome Institute"/>
            <person name="Haridas S."/>
            <person name="Albert R."/>
            <person name="Binder M."/>
            <person name="Bloem J."/>
            <person name="Labutti K."/>
            <person name="Salamov A."/>
            <person name="Andreopoulos B."/>
            <person name="Baker S.E."/>
            <person name="Barry K."/>
            <person name="Bills G."/>
            <person name="Bluhm B.H."/>
            <person name="Cannon C."/>
            <person name="Castanera R."/>
            <person name="Culley D.E."/>
            <person name="Daum C."/>
            <person name="Ezra D."/>
            <person name="Gonzalez J.B."/>
            <person name="Henrissat B."/>
            <person name="Kuo A."/>
            <person name="Liang C."/>
            <person name="Lipzen A."/>
            <person name="Lutzoni F."/>
            <person name="Magnuson J."/>
            <person name="Mondo S."/>
            <person name="Nolan M."/>
            <person name="Ohm R."/>
            <person name="Pangilinan J."/>
            <person name="Park H.-J."/>
            <person name="Ramirez L."/>
            <person name="Alfaro M."/>
            <person name="Sun H."/>
            <person name="Tritt A."/>
            <person name="Yoshinaga Y."/>
            <person name="Zwiers L.-H."/>
            <person name="Turgeon B.G."/>
            <person name="Goodwin S.B."/>
            <person name="Spatafora J.W."/>
            <person name="Crous P.W."/>
            <person name="Grigoriev I.V."/>
        </authorList>
    </citation>
    <scope>NUCLEOTIDE SEQUENCE</scope>
    <source>
        <strain evidence="8">CBS 342.82</strain>
    </source>
</reference>
<feature type="transmembrane region" description="Helical" evidence="4">
    <location>
        <begin position="1031"/>
        <end position="1053"/>
    </location>
</feature>
<dbReference type="SUPFAM" id="SSF50044">
    <property type="entry name" value="SH3-domain"/>
    <property type="match status" value="1"/>
</dbReference>
<feature type="region of interest" description="Disordered" evidence="3">
    <location>
        <begin position="791"/>
        <end position="825"/>
    </location>
</feature>
<feature type="region of interest" description="Disordered" evidence="3">
    <location>
        <begin position="638"/>
        <end position="661"/>
    </location>
</feature>
<evidence type="ECO:0000313" key="8">
    <source>
        <dbReference type="RefSeq" id="XP_033459411.1"/>
    </source>
</evidence>
<evidence type="ECO:0000256" key="1">
    <source>
        <dbReference type="ARBA" id="ARBA00008306"/>
    </source>
</evidence>
<organism evidence="8">
    <name type="scientific">Dissoconium aciculare CBS 342.82</name>
    <dbReference type="NCBI Taxonomy" id="1314786"/>
    <lineage>
        <taxon>Eukaryota</taxon>
        <taxon>Fungi</taxon>
        <taxon>Dikarya</taxon>
        <taxon>Ascomycota</taxon>
        <taxon>Pezizomycotina</taxon>
        <taxon>Dothideomycetes</taxon>
        <taxon>Dothideomycetidae</taxon>
        <taxon>Mycosphaerellales</taxon>
        <taxon>Dissoconiaceae</taxon>
        <taxon>Dissoconium</taxon>
    </lineage>
</organism>
<evidence type="ECO:0000313" key="7">
    <source>
        <dbReference type="Proteomes" id="UP000504637"/>
    </source>
</evidence>
<feature type="compositionally biased region" description="Polar residues" evidence="3">
    <location>
        <begin position="304"/>
        <end position="322"/>
    </location>
</feature>
<dbReference type="SUPFAM" id="SSF103657">
    <property type="entry name" value="BAR/IMD domain-like"/>
    <property type="match status" value="1"/>
</dbReference>
<dbReference type="PRINTS" id="PR00499">
    <property type="entry name" value="P67PHOX"/>
</dbReference>
<dbReference type="Proteomes" id="UP000504637">
    <property type="component" value="Unplaced"/>
</dbReference>
<feature type="domain" description="SH3" evidence="5">
    <location>
        <begin position="504"/>
        <end position="532"/>
    </location>
</feature>
<dbReference type="Gene3D" id="1.20.1270.60">
    <property type="entry name" value="Arfaptin homology (AH) domain/BAR domain"/>
    <property type="match status" value="1"/>
</dbReference>
<feature type="region of interest" description="Disordered" evidence="3">
    <location>
        <begin position="528"/>
        <end position="595"/>
    </location>
</feature>
<keyword evidence="4" id="KW-0812">Transmembrane</keyword>
<evidence type="ECO:0000256" key="3">
    <source>
        <dbReference type="SAM" id="MobiDB-lite"/>
    </source>
</evidence>
<dbReference type="Gene3D" id="2.30.30.40">
    <property type="entry name" value="SH3 Domains"/>
    <property type="match status" value="1"/>
</dbReference>
<feature type="region of interest" description="Disordered" evidence="3">
    <location>
        <begin position="403"/>
        <end position="446"/>
    </location>
</feature>
<keyword evidence="7" id="KW-1185">Reference proteome</keyword>
<keyword evidence="4" id="KW-1133">Transmembrane helix</keyword>
<name>A0A6J3M310_9PEZI</name>
<dbReference type="InterPro" id="IPR027267">
    <property type="entry name" value="AH/BAR_dom_sf"/>
</dbReference>
<feature type="region of interest" description="Disordered" evidence="3">
    <location>
        <begin position="281"/>
        <end position="379"/>
    </location>
</feature>
<dbReference type="PANTHER" id="PTHR16255:SF15">
    <property type="entry name" value="SPORULATION PROTEIN RMD1"/>
    <property type="match status" value="1"/>
</dbReference>
<evidence type="ECO:0000256" key="2">
    <source>
        <dbReference type="ARBA" id="ARBA00022443"/>
    </source>
</evidence>
<keyword evidence="4" id="KW-0472">Membrane</keyword>
<accession>A0A6J3M310</accession>
<feature type="region of interest" description="Disordered" evidence="3">
    <location>
        <begin position="736"/>
        <end position="764"/>
    </location>
</feature>
<feature type="compositionally biased region" description="Low complexity" evidence="3">
    <location>
        <begin position="555"/>
        <end position="574"/>
    </location>
</feature>
<feature type="compositionally biased region" description="Polar residues" evidence="3">
    <location>
        <begin position="575"/>
        <end position="595"/>
    </location>
</feature>
<feature type="domain" description="DUF155" evidence="6">
    <location>
        <begin position="835"/>
        <end position="1006"/>
    </location>
</feature>
<comment type="similarity">
    <text evidence="1">Belongs to the RMD1/sif2 family.</text>
</comment>
<sequence length="1059" mass="118401">MKKIQRFGGKFGKRSADEASVGSIIADLKAMDEMLDKMMIDVKQWRNSWEDILKLQYDAVEAFANLYNHIEPITHPEMRHVPQETPRSFLQKCTSLQTMYFDTKGDLKQETDLITHKVVRPIEESKRCAKSMQKTMKHRENMKLDYERYLGKVEHARKRTNPSQKEVTALDRLESDLAQQQISYQTADSQIIETFPPFTEAVMTLLPLLLTVVIELQTTLVGTLYTNLDLYCRKHNLPSPAPSDSEIISKWDSEFASLRYELEQNFTLLKGGKAIHQSMTMPVGSNDGIRGRIAGMSLGRKTNDNPPTAQLRITDSSSQNASRYEEEEEAPPPRPPRPGASRTPSVASFGSSAPPVPGGKPPPSISRTSSSSHLAPHDAPYDQRAVARIPSFSNVSRPMFGNEYQADHLTPPSRYATPPESYGGASSNHLSPNYTTSNSADYFDGNRNARRVSTNTVGSTGSAGTSGQYTPALNEILAAKAKKKPPPPIPSKPKPKMPLAQYVIALYDFEGQTTEDLPFREGDRIRVVKKTDKTAPRPVVASKPSRSVTFNPQISTASPPRRRPAFPQQQPTATGGSSTIAPIASGVQNTPQSTLSAPLSALNNKLRRRNSSGAALQLPPSLPNSKIGPQRTTRTAQKLKLLPTPEHGDEGPDEESGRDVYSQFTRIKDPTARRDAARLGKEDRARIPRVTAHCTASSYRIDDLMRFLKGRTKTKSTNPKLFDECIYTPYTYRKEMSASTGGRRGNSRSDRDFQDGDASEVLSRRQRRFSDSAIEVNENNERRREDLIDLNTEAGDTTLGTGEPSQPINTSAEDSIAQQRSDSPDLDTTVHIPEVFLFEYGVVVIWGMTVKEEQRFLKEIAKFEQEKLGKDDVQTEEFNFYYTREYQARIYNDFISLRDKRNYMTKLAISHALAQSTKTSLYEDLVDATITTTQGIPATIARTGRINLTRREINMQIGELFILRINIHLQGSVLDAPELMWAEPQLGPVYQAVRSYLEMDQRVALLQERVSVIADLLAVLKDQLSHTHGEYLEWIVIILIAAEIFVAAINIVVDLYAGE</sequence>
<evidence type="ECO:0000259" key="6">
    <source>
        <dbReference type="Pfam" id="PF02582"/>
    </source>
</evidence>
<dbReference type="InterPro" id="IPR001452">
    <property type="entry name" value="SH3_domain"/>
</dbReference>